<feature type="region of interest" description="Disordered" evidence="2">
    <location>
        <begin position="271"/>
        <end position="361"/>
    </location>
</feature>
<evidence type="ECO:0000313" key="4">
    <source>
        <dbReference type="EMBL" id="KAF9869904.1"/>
    </source>
</evidence>
<feature type="region of interest" description="Disordered" evidence="2">
    <location>
        <begin position="162"/>
        <end position="249"/>
    </location>
</feature>
<reference evidence="4" key="1">
    <citation type="submission" date="2020-03" db="EMBL/GenBank/DDBJ databases">
        <authorList>
            <person name="He L."/>
        </authorList>
    </citation>
    <scope>NUCLEOTIDE SEQUENCE</scope>
    <source>
        <strain evidence="4">CkLH20</strain>
    </source>
</reference>
<name>A0A9P6HTJ0_9PEZI</name>
<dbReference type="EMBL" id="JAATWM020000062">
    <property type="protein sequence ID" value="KAF9869904.1"/>
    <property type="molecule type" value="Genomic_DNA"/>
</dbReference>
<protein>
    <recommendedName>
        <fullName evidence="3">HTH cro/C1-type domain-containing protein</fullName>
    </recommendedName>
</protein>
<proteinExistence type="predicted"/>
<dbReference type="InterPro" id="IPR001387">
    <property type="entry name" value="Cro/C1-type_HTH"/>
</dbReference>
<feature type="compositionally biased region" description="Polar residues" evidence="2">
    <location>
        <begin position="285"/>
        <end position="296"/>
    </location>
</feature>
<sequence>MDQHLSEPRCPPGVEPHDRMSYLFRGKVIGDLVLKNIGDRNQVTWRAQDKVVINYFLARNGFDELVVRSPSKLRELAQLLNVDVDWFQQTEWPAIEGKIASSLKYHLGKLINNAQNGFKRRFDADLRRSVYTWPEELRRTLLRTVCEGCQCAGNGGDGIVHVHAPGGGQGEDHGGNGRGDGGANGGGNALPRPRDPATPPRRAPPVSPPVTPPVSPARAPAGVSEREGPRGRPISLPVSPVSAPGDIAGADIRHGLRHSQLPFRAVTNQFRRSLPPRPRPPPQGLNGSLFNDQPASQHPPVNLPVPAPGLPQRDVRHRLRHSLPPRIQPPADIPGRVVQNIPPAPQQPPSQPPVRPRPAPAMNNKPLGLALQDMMSRRRSLTNRSTAHMAACSDLVDTALNAIRDPEARIPLYATVLRELLPAGADAAALDMMLATLHNAQGDLGQGAAEPVGQLLERVRLLRAERERARRSFEAAKEEASEVMRRWASEGHFRELGDAHWLQVLSV</sequence>
<evidence type="ECO:0000259" key="3">
    <source>
        <dbReference type="PROSITE" id="PS50943"/>
    </source>
</evidence>
<evidence type="ECO:0000313" key="5">
    <source>
        <dbReference type="Proteomes" id="UP000781932"/>
    </source>
</evidence>
<keyword evidence="1" id="KW-0175">Coiled coil</keyword>
<feature type="coiled-coil region" evidence="1">
    <location>
        <begin position="452"/>
        <end position="486"/>
    </location>
</feature>
<dbReference type="AlphaFoldDB" id="A0A9P6HTJ0"/>
<gene>
    <name evidence="4" type="ORF">CkaCkLH20_12611</name>
</gene>
<keyword evidence="5" id="KW-1185">Reference proteome</keyword>
<dbReference type="GeneID" id="62168398"/>
<comment type="caution">
    <text evidence="4">The sequence shown here is derived from an EMBL/GenBank/DDBJ whole genome shotgun (WGS) entry which is preliminary data.</text>
</comment>
<accession>A0A9P6HTJ0</accession>
<reference evidence="4" key="2">
    <citation type="submission" date="2020-11" db="EMBL/GenBank/DDBJ databases">
        <title>Whole genome sequencing of Colletotrichum sp.</title>
        <authorList>
            <person name="Li H."/>
        </authorList>
    </citation>
    <scope>NUCLEOTIDE SEQUENCE</scope>
    <source>
        <strain evidence="4">CkLH20</strain>
    </source>
</reference>
<organism evidence="4 5">
    <name type="scientific">Colletotrichum karsti</name>
    <dbReference type="NCBI Taxonomy" id="1095194"/>
    <lineage>
        <taxon>Eukaryota</taxon>
        <taxon>Fungi</taxon>
        <taxon>Dikarya</taxon>
        <taxon>Ascomycota</taxon>
        <taxon>Pezizomycotina</taxon>
        <taxon>Sordariomycetes</taxon>
        <taxon>Hypocreomycetidae</taxon>
        <taxon>Glomerellales</taxon>
        <taxon>Glomerellaceae</taxon>
        <taxon>Colletotrichum</taxon>
        <taxon>Colletotrichum boninense species complex</taxon>
    </lineage>
</organism>
<feature type="domain" description="HTH cro/C1-type" evidence="3">
    <location>
        <begin position="69"/>
        <end position="87"/>
    </location>
</feature>
<evidence type="ECO:0000256" key="2">
    <source>
        <dbReference type="SAM" id="MobiDB-lite"/>
    </source>
</evidence>
<dbReference type="Proteomes" id="UP000781932">
    <property type="component" value="Unassembled WGS sequence"/>
</dbReference>
<evidence type="ECO:0000256" key="1">
    <source>
        <dbReference type="SAM" id="Coils"/>
    </source>
</evidence>
<dbReference type="PROSITE" id="PS50943">
    <property type="entry name" value="HTH_CROC1"/>
    <property type="match status" value="1"/>
</dbReference>
<feature type="compositionally biased region" description="Pro residues" evidence="2">
    <location>
        <begin position="342"/>
        <end position="359"/>
    </location>
</feature>
<feature type="compositionally biased region" description="Gly residues" evidence="2">
    <location>
        <begin position="176"/>
        <end position="188"/>
    </location>
</feature>
<dbReference type="RefSeq" id="XP_038739365.1">
    <property type="nucleotide sequence ID" value="XM_038895324.1"/>
</dbReference>
<dbReference type="OrthoDB" id="10683159at2759"/>
<feature type="compositionally biased region" description="Pro residues" evidence="2">
    <location>
        <begin position="196"/>
        <end position="215"/>
    </location>
</feature>